<accession>A0A6N7S9M8</accession>
<dbReference type="GO" id="GO:0016887">
    <property type="term" value="F:ATP hydrolysis activity"/>
    <property type="evidence" value="ECO:0007669"/>
    <property type="project" value="InterPro"/>
</dbReference>
<evidence type="ECO:0000256" key="1">
    <source>
        <dbReference type="ARBA" id="ARBA00010378"/>
    </source>
</evidence>
<dbReference type="AlphaFoldDB" id="A0A6N7S9M8"/>
<name>A0A6N7S9M8_9FIRM</name>
<organism evidence="6 8">
    <name type="scientific">Holdemania massiliensis</name>
    <dbReference type="NCBI Taxonomy" id="1468449"/>
    <lineage>
        <taxon>Bacteria</taxon>
        <taxon>Bacillati</taxon>
        <taxon>Bacillota</taxon>
        <taxon>Erysipelotrichia</taxon>
        <taxon>Erysipelotrichales</taxon>
        <taxon>Erysipelotrichaceae</taxon>
        <taxon>Holdemania</taxon>
    </lineage>
</organism>
<evidence type="ECO:0000313" key="9">
    <source>
        <dbReference type="Proteomes" id="UP000480929"/>
    </source>
</evidence>
<dbReference type="EMBL" id="WKPI01000031">
    <property type="protein sequence ID" value="MSC34287.1"/>
    <property type="molecule type" value="Genomic_DNA"/>
</dbReference>
<dbReference type="RefSeq" id="WP_154239870.1">
    <property type="nucleotide sequence ID" value="NZ_WKPI01000031.1"/>
</dbReference>
<dbReference type="Gene3D" id="3.40.50.300">
    <property type="entry name" value="P-loop containing nucleotide triphosphate hydrolases"/>
    <property type="match status" value="1"/>
</dbReference>
<dbReference type="EMBL" id="WKPJ01000029">
    <property type="protein sequence ID" value="MSA90557.1"/>
    <property type="molecule type" value="Genomic_DNA"/>
</dbReference>
<dbReference type="Proteomes" id="UP000480929">
    <property type="component" value="Unassembled WGS sequence"/>
</dbReference>
<evidence type="ECO:0000256" key="4">
    <source>
        <dbReference type="SAM" id="Coils"/>
    </source>
</evidence>
<dbReference type="GO" id="GO:0005524">
    <property type="term" value="F:ATP binding"/>
    <property type="evidence" value="ECO:0007669"/>
    <property type="project" value="UniProtKB-KW"/>
</dbReference>
<comment type="similarity">
    <text evidence="1">Belongs to the CbxX/CfxQ family.</text>
</comment>
<feature type="coiled-coil region" evidence="4">
    <location>
        <begin position="46"/>
        <end position="91"/>
    </location>
</feature>
<dbReference type="Proteomes" id="UP000433575">
    <property type="component" value="Unassembled WGS sequence"/>
</dbReference>
<gene>
    <name evidence="7" type="ORF">GKD88_14260</name>
    <name evidence="6" type="ORF">GKE08_14590</name>
</gene>
<reference evidence="8 9" key="1">
    <citation type="journal article" date="2019" name="Nat. Med.">
        <title>A library of human gut bacterial isolates paired with longitudinal multiomics data enables mechanistic microbiome research.</title>
        <authorList>
            <person name="Poyet M."/>
            <person name="Groussin M."/>
            <person name="Gibbons S.M."/>
            <person name="Avila-Pacheco J."/>
            <person name="Jiang X."/>
            <person name="Kearney S.M."/>
            <person name="Perrotta A.R."/>
            <person name="Berdy B."/>
            <person name="Zhao S."/>
            <person name="Lieberman T.D."/>
            <person name="Swanson P.K."/>
            <person name="Smith M."/>
            <person name="Roesemann S."/>
            <person name="Alexander J.E."/>
            <person name="Rich S.A."/>
            <person name="Livny J."/>
            <person name="Vlamakis H."/>
            <person name="Clish C."/>
            <person name="Bullock K."/>
            <person name="Deik A."/>
            <person name="Scott J."/>
            <person name="Pierce K.A."/>
            <person name="Xavier R.J."/>
            <person name="Alm E.J."/>
        </authorList>
    </citation>
    <scope>NUCLEOTIDE SEQUENCE [LARGE SCALE GENOMIC DNA]</scope>
    <source>
        <strain evidence="6 8">BIOML-A4</strain>
        <strain evidence="7 9">BIOML-A5</strain>
    </source>
</reference>
<dbReference type="InterPro" id="IPR000641">
    <property type="entry name" value="CbxX/CfxQ"/>
</dbReference>
<dbReference type="OrthoDB" id="9806903at2"/>
<dbReference type="SUPFAM" id="SSF52540">
    <property type="entry name" value="P-loop containing nucleoside triphosphate hydrolases"/>
    <property type="match status" value="2"/>
</dbReference>
<feature type="domain" description="AAA+ ATPase" evidence="5">
    <location>
        <begin position="484"/>
        <end position="622"/>
    </location>
</feature>
<dbReference type="InterPro" id="IPR027417">
    <property type="entry name" value="P-loop_NTPase"/>
</dbReference>
<sequence>MSKENEKKDLEQLMNSMFRGHRLNTVSAEDYLEQVQKNQTELRTGLDQAQAHQKKAEDTLRSTENAMDQLNAILLRQGEEIQKQSEALREQSQDLGFSDQDFAKLQAEVQKDFGIQVDIENKEKRQAQDLQAVLAGMREAAEQTGAIVLGQEVFLSDLARAFFRPFASGQPEGVLRNVFVISGPVGSGRHLALSTMIQTLAEKHWLTSADTVTINGSHYAGSDQEKVFIQDMYAASCAEAEVIVIEQAEAMYPPFLNQLMKLCQNEEVTLNKRYVLNKGKQLVEANSSLVTQTVSTLKLTDKYIVFLTASRKTLMQNFPNSMTEVILDQPSSQPLSQEVLLTLFQRRLEETVLNAARQLNITLTFEADAARKRLAVLETSTGALALEKDIRQLNAALNELCLKQSEPLHEVHIKVEKEWIFEAHGQPLAISDLIRLEKDDLEAIRKEMDAIVGLQEVKDTLKSMEEHYKVTQLRQKQGLKATPLSRHMIFTGNPGTGKTTMARLVARLFKALGLLSQGQLIEVSRSDLVGRYVGHTAPLTQQIIESALGGVLFIDEAYSLVRGKDDSFGLEAVDTLVKGMEDHRDDLIFILAGYSREMEEFLNANSGLKSRFPNNLNFADYTGSELTQIAVSLAQGKDYVIDEGCLNDLTIYFNAVQMNSAARSGNGRLARNTVEKAILNQSRRILNDPKARMDLLLREDFDLELQD</sequence>
<proteinExistence type="inferred from homology"/>
<dbReference type="CDD" id="cd00009">
    <property type="entry name" value="AAA"/>
    <property type="match status" value="1"/>
</dbReference>
<comment type="caution">
    <text evidence="6">The sequence shown here is derived from an EMBL/GenBank/DDBJ whole genome shotgun (WGS) entry which is preliminary data.</text>
</comment>
<keyword evidence="9" id="KW-1185">Reference proteome</keyword>
<keyword evidence="4" id="KW-0175">Coiled coil</keyword>
<dbReference type="SMART" id="SM00382">
    <property type="entry name" value="AAA"/>
    <property type="match status" value="1"/>
</dbReference>
<keyword evidence="2" id="KW-0547">Nucleotide-binding</keyword>
<evidence type="ECO:0000256" key="2">
    <source>
        <dbReference type="ARBA" id="ARBA00022741"/>
    </source>
</evidence>
<dbReference type="Pfam" id="PF00004">
    <property type="entry name" value="AAA"/>
    <property type="match status" value="1"/>
</dbReference>
<dbReference type="InterPro" id="IPR003593">
    <property type="entry name" value="AAA+_ATPase"/>
</dbReference>
<protein>
    <submittedName>
        <fullName evidence="6">AAA family ATPase</fullName>
    </submittedName>
</protein>
<dbReference type="PRINTS" id="PR00819">
    <property type="entry name" value="CBXCFQXSUPER"/>
</dbReference>
<dbReference type="FunFam" id="3.40.50.300:FF:000216">
    <property type="entry name" value="Type VII secretion ATPase EccA"/>
    <property type="match status" value="1"/>
</dbReference>
<evidence type="ECO:0000259" key="5">
    <source>
        <dbReference type="SMART" id="SM00382"/>
    </source>
</evidence>
<dbReference type="Pfam" id="PF17866">
    <property type="entry name" value="AAA_lid_6"/>
    <property type="match status" value="1"/>
</dbReference>
<evidence type="ECO:0000313" key="6">
    <source>
        <dbReference type="EMBL" id="MSA90557.1"/>
    </source>
</evidence>
<evidence type="ECO:0000256" key="3">
    <source>
        <dbReference type="ARBA" id="ARBA00022840"/>
    </source>
</evidence>
<evidence type="ECO:0000313" key="7">
    <source>
        <dbReference type="EMBL" id="MSC34287.1"/>
    </source>
</evidence>
<keyword evidence="3" id="KW-0067">ATP-binding</keyword>
<dbReference type="InterPro" id="IPR041627">
    <property type="entry name" value="AAA_lid_6"/>
</dbReference>
<dbReference type="PANTHER" id="PTHR43392">
    <property type="entry name" value="AAA-TYPE ATPASE FAMILY PROTEIN / ANKYRIN REPEAT FAMILY PROTEIN"/>
    <property type="match status" value="1"/>
</dbReference>
<dbReference type="InterPro" id="IPR050773">
    <property type="entry name" value="CbxX/CfxQ_RuBisCO_ESX"/>
</dbReference>
<dbReference type="PANTHER" id="PTHR43392:SF2">
    <property type="entry name" value="AAA-TYPE ATPASE FAMILY PROTEIN _ ANKYRIN REPEAT FAMILY PROTEIN"/>
    <property type="match status" value="1"/>
</dbReference>
<evidence type="ECO:0000313" key="8">
    <source>
        <dbReference type="Proteomes" id="UP000433575"/>
    </source>
</evidence>
<dbReference type="Gene3D" id="1.10.8.60">
    <property type="match status" value="1"/>
</dbReference>
<dbReference type="InterPro" id="IPR003959">
    <property type="entry name" value="ATPase_AAA_core"/>
</dbReference>